<dbReference type="Proteomes" id="UP000727506">
    <property type="component" value="Unassembled WGS sequence"/>
</dbReference>
<dbReference type="Pfam" id="PF03553">
    <property type="entry name" value="Na_H_antiporter"/>
    <property type="match status" value="1"/>
</dbReference>
<dbReference type="PROSITE" id="PS51257">
    <property type="entry name" value="PROKAR_LIPOPROTEIN"/>
    <property type="match status" value="1"/>
</dbReference>
<feature type="transmembrane region" description="Helical" evidence="9">
    <location>
        <begin position="70"/>
        <end position="92"/>
    </location>
</feature>
<comment type="similarity">
    <text evidence="8">Belongs to the NhaC Na(+)/H(+) (TC 2.A.35) antiporter family.</text>
</comment>
<evidence type="ECO:0000256" key="2">
    <source>
        <dbReference type="ARBA" id="ARBA00022448"/>
    </source>
</evidence>
<keyword evidence="3" id="KW-0050">Antiport</keyword>
<evidence type="ECO:0000256" key="3">
    <source>
        <dbReference type="ARBA" id="ARBA00022449"/>
    </source>
</evidence>
<feature type="transmembrane region" description="Helical" evidence="9">
    <location>
        <begin position="112"/>
        <end position="132"/>
    </location>
</feature>
<dbReference type="EMBL" id="JAGZSV010000053">
    <property type="protein sequence ID" value="MBS6940666.1"/>
    <property type="molecule type" value="Genomic_DNA"/>
</dbReference>
<evidence type="ECO:0000259" key="10">
    <source>
        <dbReference type="Pfam" id="PF03553"/>
    </source>
</evidence>
<evidence type="ECO:0000256" key="1">
    <source>
        <dbReference type="ARBA" id="ARBA00004651"/>
    </source>
</evidence>
<dbReference type="PANTHER" id="PTHR33451">
    <property type="entry name" value="MALATE-2H(+)/NA(+)-LACTATE ANTIPORTER"/>
    <property type="match status" value="1"/>
</dbReference>
<dbReference type="InterPro" id="IPR052180">
    <property type="entry name" value="NhaC_Na-H+_Antiporter"/>
</dbReference>
<feature type="transmembrane region" description="Helical" evidence="9">
    <location>
        <begin position="16"/>
        <end position="34"/>
    </location>
</feature>
<keyword evidence="5 9" id="KW-0812">Transmembrane</keyword>
<evidence type="ECO:0000256" key="4">
    <source>
        <dbReference type="ARBA" id="ARBA00022475"/>
    </source>
</evidence>
<reference evidence="11" key="1">
    <citation type="submission" date="2021-02" db="EMBL/GenBank/DDBJ databases">
        <title>Infant gut strain persistence is associated with maternal origin, phylogeny, and functional potential including surface adhesion and iron acquisition.</title>
        <authorList>
            <person name="Lou Y.C."/>
        </authorList>
    </citation>
    <scope>NUCLEOTIDE SEQUENCE</scope>
    <source>
        <strain evidence="11">L2_039_000G1_dasL2_039_000G1_concoct_11</strain>
    </source>
</reference>
<feature type="transmembrane region" description="Helical" evidence="9">
    <location>
        <begin position="40"/>
        <end position="58"/>
    </location>
</feature>
<sequence>MAEKTKTNKEVKFRHGLLAFGLLAAVMFACVVGLGSEPQIPMVIGCTIAGGIAMYLGNTFEEVLDGAMKGILDAMEAVLILMCIGMLVGTWILSGTVPTLIYYGLSVISPQLFLPVAFLGTLLVGIVLGSWGAAGTIGIAFMGIAAALDIPLGMAAGAIIAAAYVSEIASPLTDGPVLCAAVADVGVFSMCKKFLPIVIGVCAVSVGMYFFIGSMLGTGMTDAGASRVDELLGALEQSYAIGPVTLIPLVVMIACIVMQVPAIPSFLLGVLLAVVEAVFLQGADLATAVAAANTGVVSNTGFEVLDSLFSTGGIEEMLPTISIVILVMAYVGILQHAGLMQSLIEPITSKLKSFGSLSATTVASGAVFNVLLPDQYPAIALSCKMYGDAFKERGVPGEVWSNIVNSSAGITSVLIPWNTCSIYMVTILGVACVEYLPFAFFCYLYPIAVALVAILFGRRLGWVSHRETSPAPVGNEAR</sequence>
<keyword evidence="7 9" id="KW-0472">Membrane</keyword>
<feature type="transmembrane region" description="Helical" evidence="9">
    <location>
        <begin position="139"/>
        <end position="162"/>
    </location>
</feature>
<comment type="caution">
    <text evidence="11">The sequence shown here is derived from an EMBL/GenBank/DDBJ whole genome shotgun (WGS) entry which is preliminary data.</text>
</comment>
<evidence type="ECO:0000313" key="11">
    <source>
        <dbReference type="EMBL" id="MBS6940666.1"/>
    </source>
</evidence>
<evidence type="ECO:0000256" key="6">
    <source>
        <dbReference type="ARBA" id="ARBA00022989"/>
    </source>
</evidence>
<keyword evidence="4" id="KW-1003">Cell membrane</keyword>
<dbReference type="PANTHER" id="PTHR33451:SF3">
    <property type="entry name" value="MALATE-2H(+)_NA(+)-LACTATE ANTIPORTER"/>
    <property type="match status" value="1"/>
</dbReference>
<proteinExistence type="inferred from homology"/>
<evidence type="ECO:0000256" key="7">
    <source>
        <dbReference type="ARBA" id="ARBA00023136"/>
    </source>
</evidence>
<evidence type="ECO:0000256" key="5">
    <source>
        <dbReference type="ARBA" id="ARBA00022692"/>
    </source>
</evidence>
<feature type="domain" description="Na+/H+ antiporter NhaC-like C-terminal" evidence="10">
    <location>
        <begin position="208"/>
        <end position="454"/>
    </location>
</feature>
<feature type="transmembrane region" description="Helical" evidence="9">
    <location>
        <begin position="317"/>
        <end position="334"/>
    </location>
</feature>
<dbReference type="InterPro" id="IPR018461">
    <property type="entry name" value="Na/H_Antiport_NhaC-like_C"/>
</dbReference>
<keyword evidence="2" id="KW-0813">Transport</keyword>
<feature type="transmembrane region" description="Helical" evidence="9">
    <location>
        <begin position="237"/>
        <end position="258"/>
    </location>
</feature>
<dbReference type="AlphaFoldDB" id="A0A943YXW4"/>
<keyword evidence="6 9" id="KW-1133">Transmembrane helix</keyword>
<evidence type="ECO:0000256" key="9">
    <source>
        <dbReference type="SAM" id="Phobius"/>
    </source>
</evidence>
<dbReference type="GO" id="GO:0005886">
    <property type="term" value="C:plasma membrane"/>
    <property type="evidence" value="ECO:0007669"/>
    <property type="project" value="UniProtKB-SubCell"/>
</dbReference>
<evidence type="ECO:0000313" key="12">
    <source>
        <dbReference type="Proteomes" id="UP000727506"/>
    </source>
</evidence>
<name>A0A943YXW4_9ACTN</name>
<accession>A0A943YXW4</accession>
<protein>
    <submittedName>
        <fullName evidence="11">Sodium:proton antiporter</fullName>
    </submittedName>
</protein>
<gene>
    <name evidence="11" type="ORF">KH142_04145</name>
</gene>
<comment type="subcellular location">
    <subcellularLocation>
        <location evidence="1">Cell membrane</location>
        <topology evidence="1">Multi-pass membrane protein</topology>
    </subcellularLocation>
</comment>
<dbReference type="GO" id="GO:0015297">
    <property type="term" value="F:antiporter activity"/>
    <property type="evidence" value="ECO:0007669"/>
    <property type="project" value="UniProtKB-KW"/>
</dbReference>
<feature type="transmembrane region" description="Helical" evidence="9">
    <location>
        <begin position="194"/>
        <end position="217"/>
    </location>
</feature>
<feature type="transmembrane region" description="Helical" evidence="9">
    <location>
        <begin position="435"/>
        <end position="456"/>
    </location>
</feature>
<evidence type="ECO:0000256" key="8">
    <source>
        <dbReference type="ARBA" id="ARBA00038435"/>
    </source>
</evidence>
<organism evidence="11 12">
    <name type="scientific">Slackia piriformis</name>
    <dbReference type="NCBI Taxonomy" id="626934"/>
    <lineage>
        <taxon>Bacteria</taxon>
        <taxon>Bacillati</taxon>
        <taxon>Actinomycetota</taxon>
        <taxon>Coriobacteriia</taxon>
        <taxon>Eggerthellales</taxon>
        <taxon>Eggerthellaceae</taxon>
        <taxon>Slackia</taxon>
    </lineage>
</organism>